<dbReference type="RefSeq" id="WP_187241487.1">
    <property type="nucleotide sequence ID" value="NZ_BAAAOK010000055.1"/>
</dbReference>
<evidence type="ECO:0000256" key="1">
    <source>
        <dbReference type="SAM" id="Phobius"/>
    </source>
</evidence>
<keyword evidence="1" id="KW-0812">Transmembrane</keyword>
<protein>
    <submittedName>
        <fullName evidence="2">CU044_5270 family protein</fullName>
    </submittedName>
</protein>
<keyword evidence="1" id="KW-0472">Membrane</keyword>
<dbReference type="EMBL" id="JABVEC010000002">
    <property type="protein sequence ID" value="MBC6464487.1"/>
    <property type="molecule type" value="Genomic_DNA"/>
</dbReference>
<accession>A0ABR7LJ15</accession>
<comment type="caution">
    <text evidence="2">The sequence shown here is derived from an EMBL/GenBank/DDBJ whole genome shotgun (WGS) entry which is preliminary data.</text>
</comment>
<organism evidence="2 3">
    <name type="scientific">Actinomadura alba</name>
    <dbReference type="NCBI Taxonomy" id="406431"/>
    <lineage>
        <taxon>Bacteria</taxon>
        <taxon>Bacillati</taxon>
        <taxon>Actinomycetota</taxon>
        <taxon>Actinomycetes</taxon>
        <taxon>Streptosporangiales</taxon>
        <taxon>Thermomonosporaceae</taxon>
        <taxon>Actinomadura</taxon>
    </lineage>
</organism>
<dbReference type="InterPro" id="IPR047789">
    <property type="entry name" value="CU044_5270-like"/>
</dbReference>
<keyword evidence="3" id="KW-1185">Reference proteome</keyword>
<gene>
    <name evidence="2" type="ORF">HKK74_03095</name>
</gene>
<evidence type="ECO:0000313" key="3">
    <source>
        <dbReference type="Proteomes" id="UP000805614"/>
    </source>
</evidence>
<dbReference type="Proteomes" id="UP000805614">
    <property type="component" value="Unassembled WGS sequence"/>
</dbReference>
<feature type="transmembrane region" description="Helical" evidence="1">
    <location>
        <begin position="42"/>
        <end position="61"/>
    </location>
</feature>
<reference evidence="2 3" key="1">
    <citation type="submission" date="2020-06" db="EMBL/GenBank/DDBJ databases">
        <title>Actinomadura xiongansis sp. nov., isolated from soil of Baiyangdian.</title>
        <authorList>
            <person name="Zhang X."/>
        </authorList>
    </citation>
    <scope>NUCLEOTIDE SEQUENCE [LARGE SCALE GENOMIC DNA]</scope>
    <source>
        <strain evidence="2 3">HBUM206468</strain>
    </source>
</reference>
<name>A0ABR7LJ15_9ACTN</name>
<proteinExistence type="predicted"/>
<sequence>MDEVRMVRDRYPEPAPPTAQEIARAKALLNEAPRRSLPRLRWGLGGVVAAGAAATLAFTLVGGNTSGGGNPAPLRTVNLDAKGAILAAAEKAEQQPIGKYWYVDHLDGQSYIMRPKTGTYAITGATSESFSWYGAKPGMGEAYYGRDLPAHPLTARDAALWRKAGSPSSFRVWSGDKYLTFTTKATKWSANGPERGTDPRGGGDFMGKSAKELQNLPTSPDELAKMFLSETEMKRAMGHLPNPRAELEQRFRQAEPYSDIMRVASLLGRAPVPPKVRAGLMRALASQPGIHAIGRGTDPLDRQGVALASDDRATTVTGEFGGPKVDQGTYRSRAVVIFDERTGALLSRQEELTKPGGRYAEMKPGFIIEYQAVRSTNWTDTKPTPPAELPFD</sequence>
<dbReference type="NCBIfam" id="NF038083">
    <property type="entry name" value="CU044_5270_fam"/>
    <property type="match status" value="1"/>
</dbReference>
<evidence type="ECO:0000313" key="2">
    <source>
        <dbReference type="EMBL" id="MBC6464487.1"/>
    </source>
</evidence>
<keyword evidence="1" id="KW-1133">Transmembrane helix</keyword>